<dbReference type="Proteomes" id="UP000250275">
    <property type="component" value="Unassembled WGS sequence"/>
</dbReference>
<evidence type="ECO:0000313" key="2">
    <source>
        <dbReference type="EMBL" id="OAD54253.1"/>
    </source>
</evidence>
<dbReference type="CDD" id="cd14947">
    <property type="entry name" value="NBR1_like"/>
    <property type="match status" value="1"/>
</dbReference>
<dbReference type="CDD" id="cd14349">
    <property type="entry name" value="UBA_CF106"/>
    <property type="match status" value="1"/>
</dbReference>
<dbReference type="PANTHER" id="PTHR20930:SF0">
    <property type="entry name" value="PROTEIN ILRUN"/>
    <property type="match status" value="1"/>
</dbReference>
<evidence type="ECO:0000313" key="3">
    <source>
        <dbReference type="Proteomes" id="UP000250275"/>
    </source>
</evidence>
<proteinExistence type="predicted"/>
<feature type="domain" description="Nbr1 FW" evidence="1">
    <location>
        <begin position="82"/>
        <end position="180"/>
    </location>
</feature>
<dbReference type="AlphaFoldDB" id="A0A310SGI8"/>
<evidence type="ECO:0000259" key="1">
    <source>
        <dbReference type="Pfam" id="PF16158"/>
    </source>
</evidence>
<dbReference type="OrthoDB" id="661148at2759"/>
<dbReference type="InterPro" id="IPR039517">
    <property type="entry name" value="C6orf106_UBA-like"/>
</dbReference>
<reference evidence="2 3" key="1">
    <citation type="submission" date="2015-07" db="EMBL/GenBank/DDBJ databases">
        <title>The genome of Eufriesea mexicana.</title>
        <authorList>
            <person name="Pan H."/>
            <person name="Kapheim K."/>
        </authorList>
    </citation>
    <scope>NUCLEOTIDE SEQUENCE [LARGE SCALE GENOMIC DNA]</scope>
    <source>
        <strain evidence="2">0111107269</strain>
        <tissue evidence="2">Whole body</tissue>
    </source>
</reference>
<name>A0A310SGI8_9HYME</name>
<dbReference type="InterPro" id="IPR013783">
    <property type="entry name" value="Ig-like_fold"/>
</dbReference>
<dbReference type="Gene3D" id="2.60.40.10">
    <property type="entry name" value="Immunoglobulins"/>
    <property type="match status" value="1"/>
</dbReference>
<gene>
    <name evidence="2" type="ORF">WN48_08176</name>
</gene>
<dbReference type="Pfam" id="PF16158">
    <property type="entry name" value="N_BRCA1_IG"/>
    <property type="match status" value="1"/>
</dbReference>
<dbReference type="Gene3D" id="1.10.8.10">
    <property type="entry name" value="DNA helicase RuvA subunit, C-terminal domain"/>
    <property type="match status" value="1"/>
</dbReference>
<dbReference type="Pfam" id="PF14555">
    <property type="entry name" value="UBA_4"/>
    <property type="match status" value="1"/>
</dbReference>
<dbReference type="GO" id="GO:0016236">
    <property type="term" value="P:macroautophagy"/>
    <property type="evidence" value="ECO:0007669"/>
    <property type="project" value="TreeGrafter"/>
</dbReference>
<dbReference type="GO" id="GO:0043130">
    <property type="term" value="F:ubiquitin binding"/>
    <property type="evidence" value="ECO:0007669"/>
    <property type="project" value="TreeGrafter"/>
</dbReference>
<protein>
    <recommendedName>
        <fullName evidence="1">Nbr1 FW domain-containing protein</fullName>
    </recommendedName>
</protein>
<dbReference type="EMBL" id="KQ764887">
    <property type="protein sequence ID" value="OAD54253.1"/>
    <property type="molecule type" value="Genomic_DNA"/>
</dbReference>
<dbReference type="InterPro" id="IPR032350">
    <property type="entry name" value="Nbr1_FW"/>
</dbReference>
<accession>A0A310SGI8</accession>
<dbReference type="InterPro" id="IPR009060">
    <property type="entry name" value="UBA-like_sf"/>
</dbReference>
<dbReference type="GO" id="GO:0000407">
    <property type="term" value="C:phagophore assembly site"/>
    <property type="evidence" value="ECO:0007669"/>
    <property type="project" value="TreeGrafter"/>
</dbReference>
<dbReference type="SUPFAM" id="SSF46934">
    <property type="entry name" value="UBA-like"/>
    <property type="match status" value="1"/>
</dbReference>
<organism evidence="2 3">
    <name type="scientific">Eufriesea mexicana</name>
    <dbReference type="NCBI Taxonomy" id="516756"/>
    <lineage>
        <taxon>Eukaryota</taxon>
        <taxon>Metazoa</taxon>
        <taxon>Ecdysozoa</taxon>
        <taxon>Arthropoda</taxon>
        <taxon>Hexapoda</taxon>
        <taxon>Insecta</taxon>
        <taxon>Pterygota</taxon>
        <taxon>Neoptera</taxon>
        <taxon>Endopterygota</taxon>
        <taxon>Hymenoptera</taxon>
        <taxon>Apocrita</taxon>
        <taxon>Aculeata</taxon>
        <taxon>Apoidea</taxon>
        <taxon>Anthophila</taxon>
        <taxon>Apidae</taxon>
        <taxon>Eufriesea</taxon>
    </lineage>
</organism>
<sequence length="206" mass="23025">MNMDNVDQHLLHQFSCLGTTDKDELVKQLQKLLADSQLSETTAAFFLDMNNWNLQAAICSYFDFASPVRNQFPRMMLICETTVGRGESVPPLTNFRKSWYIQNHGKEAWPEGVCLQYIGGVQMGVCTRVPIPSLGPGEVTEVSVDLQSPPHCGTFQSKWRLMVKSTETFFGDVIWITITVNESGTLAIIQQLHQLSASSSNDAEMC</sequence>
<dbReference type="PANTHER" id="PTHR20930">
    <property type="entry name" value="OVARIAN CARCINOMA ANTIGEN CA125-RELATED"/>
    <property type="match status" value="1"/>
</dbReference>
<keyword evidence="3" id="KW-1185">Reference proteome</keyword>